<dbReference type="SUPFAM" id="SSF103473">
    <property type="entry name" value="MFS general substrate transporter"/>
    <property type="match status" value="1"/>
</dbReference>
<dbReference type="InterPro" id="IPR036259">
    <property type="entry name" value="MFS_trans_sf"/>
</dbReference>
<proteinExistence type="predicted"/>
<evidence type="ECO:0000256" key="6">
    <source>
        <dbReference type="SAM" id="Phobius"/>
    </source>
</evidence>
<dbReference type="Pfam" id="PF00083">
    <property type="entry name" value="Sugar_tr"/>
    <property type="match status" value="1"/>
</dbReference>
<dbReference type="AlphaFoldDB" id="A0A8J3IJ24"/>
<feature type="transmembrane region" description="Helical" evidence="6">
    <location>
        <begin position="98"/>
        <end position="115"/>
    </location>
</feature>
<evidence type="ECO:0000313" key="8">
    <source>
        <dbReference type="EMBL" id="GHO95456.1"/>
    </source>
</evidence>
<keyword evidence="9" id="KW-1185">Reference proteome</keyword>
<feature type="transmembrane region" description="Helical" evidence="6">
    <location>
        <begin position="158"/>
        <end position="178"/>
    </location>
</feature>
<organism evidence="8 9">
    <name type="scientific">Reticulibacter mediterranei</name>
    <dbReference type="NCBI Taxonomy" id="2778369"/>
    <lineage>
        <taxon>Bacteria</taxon>
        <taxon>Bacillati</taxon>
        <taxon>Chloroflexota</taxon>
        <taxon>Ktedonobacteria</taxon>
        <taxon>Ktedonobacterales</taxon>
        <taxon>Reticulibacteraceae</taxon>
        <taxon>Reticulibacter</taxon>
    </lineage>
</organism>
<keyword evidence="2" id="KW-0813">Transport</keyword>
<dbReference type="InterPro" id="IPR020846">
    <property type="entry name" value="MFS_dom"/>
</dbReference>
<sequence length="489" mass="53242">MDNMISAKAVRTNIPARMDRLPWSGWHWLVVISLGITWVLDGLEVTIVGAIAGVLKEPQTLHFTDVEVGAAGSVYLVGAVIGSLFFGRLTDILGRKKLFMITLAVYLGATILTAFSPNFYWFAACRFLTGAGIGGEYSAINSAIDELIPARVRGWTDLAINGTWWVGTAFGAIVTVFLTNPRLLPVDLGWRLAFGLGAILGLAILLVRRYVPESPRWLMMHGRFDEADEVVSMIEREVMREDKIKSLPEPEGSMLIRPQGTVSFLQIARTMISLYPTRSLLGFSLMVGQAFLYNAIFFTYGLVLTTFYHIPASNVGLYLIPFAIGNVLGPLTIGRLFDTLGRRKMISFTYIISGVLLAITGWMFVQGMLDAVTQTICWSIIFFFASAGASSAYLTVSEIFPLETRALAIALFFSVSTAAGATAPILFGLLIQGGVRSVFYGDLLGAGLMAAAGLIAVFFAVDAERKSLESVARPLSFVEDEEIVLPHAT</sequence>
<dbReference type="PANTHER" id="PTHR23511">
    <property type="entry name" value="SYNAPTIC VESICLE GLYCOPROTEIN 2"/>
    <property type="match status" value="1"/>
</dbReference>
<feature type="transmembrane region" description="Helical" evidence="6">
    <location>
        <begin position="406"/>
        <end position="431"/>
    </location>
</feature>
<comment type="caution">
    <text evidence="8">The sequence shown here is derived from an EMBL/GenBank/DDBJ whole genome shotgun (WGS) entry which is preliminary data.</text>
</comment>
<feature type="transmembrane region" description="Helical" evidence="6">
    <location>
        <begin position="280"/>
        <end position="303"/>
    </location>
</feature>
<feature type="transmembrane region" description="Helical" evidence="6">
    <location>
        <begin position="68"/>
        <end position="86"/>
    </location>
</feature>
<protein>
    <submittedName>
        <fullName evidence="8">MFS transporter</fullName>
    </submittedName>
</protein>
<evidence type="ECO:0000256" key="2">
    <source>
        <dbReference type="ARBA" id="ARBA00022448"/>
    </source>
</evidence>
<feature type="transmembrane region" description="Helical" evidence="6">
    <location>
        <begin position="371"/>
        <end position="394"/>
    </location>
</feature>
<feature type="transmembrane region" description="Helical" evidence="6">
    <location>
        <begin position="443"/>
        <end position="461"/>
    </location>
</feature>
<evidence type="ECO:0000256" key="3">
    <source>
        <dbReference type="ARBA" id="ARBA00022692"/>
    </source>
</evidence>
<dbReference type="GO" id="GO:0022857">
    <property type="term" value="F:transmembrane transporter activity"/>
    <property type="evidence" value="ECO:0007669"/>
    <property type="project" value="InterPro"/>
</dbReference>
<keyword evidence="3 6" id="KW-0812">Transmembrane</keyword>
<feature type="domain" description="Major facilitator superfamily (MFS) profile" evidence="7">
    <location>
        <begin position="30"/>
        <end position="465"/>
    </location>
</feature>
<name>A0A8J3IJ24_9CHLR</name>
<comment type="subcellular location">
    <subcellularLocation>
        <location evidence="1">Cell membrane</location>
        <topology evidence="1">Multi-pass membrane protein</topology>
    </subcellularLocation>
</comment>
<reference evidence="8" key="1">
    <citation type="submission" date="2020-10" db="EMBL/GenBank/DDBJ databases">
        <title>Taxonomic study of unclassified bacteria belonging to the class Ktedonobacteria.</title>
        <authorList>
            <person name="Yabe S."/>
            <person name="Wang C.M."/>
            <person name="Zheng Y."/>
            <person name="Sakai Y."/>
            <person name="Cavaletti L."/>
            <person name="Monciardini P."/>
            <person name="Donadio S."/>
        </authorList>
    </citation>
    <scope>NUCLEOTIDE SEQUENCE</scope>
    <source>
        <strain evidence="8">ID150040</strain>
    </source>
</reference>
<dbReference type="Proteomes" id="UP000597444">
    <property type="component" value="Unassembled WGS sequence"/>
</dbReference>
<accession>A0A8J3IJ24</accession>
<feature type="transmembrane region" description="Helical" evidence="6">
    <location>
        <begin position="21"/>
        <end position="40"/>
    </location>
</feature>
<dbReference type="CDD" id="cd17316">
    <property type="entry name" value="MFS_SV2_like"/>
    <property type="match status" value="1"/>
</dbReference>
<keyword evidence="4 6" id="KW-1133">Transmembrane helix</keyword>
<dbReference type="RefSeq" id="WP_220206133.1">
    <property type="nucleotide sequence ID" value="NZ_BNJK01000001.1"/>
</dbReference>
<feature type="transmembrane region" description="Helical" evidence="6">
    <location>
        <begin position="345"/>
        <end position="365"/>
    </location>
</feature>
<feature type="transmembrane region" description="Helical" evidence="6">
    <location>
        <begin position="315"/>
        <end position="333"/>
    </location>
</feature>
<keyword evidence="5 6" id="KW-0472">Membrane</keyword>
<dbReference type="InterPro" id="IPR005828">
    <property type="entry name" value="MFS_sugar_transport-like"/>
</dbReference>
<dbReference type="PROSITE" id="PS50850">
    <property type="entry name" value="MFS"/>
    <property type="match status" value="1"/>
</dbReference>
<evidence type="ECO:0000259" key="7">
    <source>
        <dbReference type="PROSITE" id="PS50850"/>
    </source>
</evidence>
<evidence type="ECO:0000256" key="1">
    <source>
        <dbReference type="ARBA" id="ARBA00004651"/>
    </source>
</evidence>
<dbReference type="GO" id="GO:0005886">
    <property type="term" value="C:plasma membrane"/>
    <property type="evidence" value="ECO:0007669"/>
    <property type="project" value="UniProtKB-SubCell"/>
</dbReference>
<gene>
    <name evidence="8" type="ORF">KSF_055040</name>
</gene>
<dbReference type="Gene3D" id="1.20.1250.20">
    <property type="entry name" value="MFS general substrate transporter like domains"/>
    <property type="match status" value="1"/>
</dbReference>
<feature type="transmembrane region" description="Helical" evidence="6">
    <location>
        <begin position="190"/>
        <end position="211"/>
    </location>
</feature>
<dbReference type="EMBL" id="BNJK01000001">
    <property type="protein sequence ID" value="GHO95456.1"/>
    <property type="molecule type" value="Genomic_DNA"/>
</dbReference>
<evidence type="ECO:0000256" key="4">
    <source>
        <dbReference type="ARBA" id="ARBA00022989"/>
    </source>
</evidence>
<evidence type="ECO:0000256" key="5">
    <source>
        <dbReference type="ARBA" id="ARBA00023136"/>
    </source>
</evidence>
<evidence type="ECO:0000313" key="9">
    <source>
        <dbReference type="Proteomes" id="UP000597444"/>
    </source>
</evidence>